<dbReference type="Pfam" id="PF20152">
    <property type="entry name" value="DUF6534"/>
    <property type="match status" value="1"/>
</dbReference>
<name>A0A5M3N8G4_CONPW</name>
<feature type="transmembrane region" description="Helical" evidence="2">
    <location>
        <begin position="197"/>
        <end position="222"/>
    </location>
</feature>
<keyword evidence="5" id="KW-1185">Reference proteome</keyword>
<proteinExistence type="predicted"/>
<evidence type="ECO:0000256" key="2">
    <source>
        <dbReference type="SAM" id="Phobius"/>
    </source>
</evidence>
<feature type="transmembrane region" description="Helical" evidence="2">
    <location>
        <begin position="6"/>
        <end position="33"/>
    </location>
</feature>
<dbReference type="PANTHER" id="PTHR40465">
    <property type="entry name" value="CHROMOSOME 1, WHOLE GENOME SHOTGUN SEQUENCE"/>
    <property type="match status" value="1"/>
</dbReference>
<evidence type="ECO:0000313" key="5">
    <source>
        <dbReference type="Proteomes" id="UP000053558"/>
    </source>
</evidence>
<sequence length="345" mass="38538">MVDVPATYGALLLGGLIATGMTGIVTVQSFVYLKTYPDDSVMTQSTVAAVWILDWCHTGLVFASLWTFLIKYFGDPSHINIIPWPVALTVAFTAVLTFIVHSFFALRIYKLSYQNWRITAIILVFAFLRLCSAAVTTAEMIHMETFDQFRLHFRWVFTLGLALSSFVDVLITAFLCMSLQKSSHRGVSHMDRVITSIILYTVENGLVTSATTVTSMICWLVMPTNLIFMGLHFVIGKFYACSLLATLNARKELQNKHNSRGFSVGFPVNFPATKSRAREPIIPNRDQITTRLEISVEKTVEYNVDSDNIAQTPSRSVTPSTLCPSPTPLRHSHFIDPTLPLNNAV</sequence>
<organism evidence="4 5">
    <name type="scientific">Coniophora puteana (strain RWD-64-598)</name>
    <name type="common">Brown rot fungus</name>
    <dbReference type="NCBI Taxonomy" id="741705"/>
    <lineage>
        <taxon>Eukaryota</taxon>
        <taxon>Fungi</taxon>
        <taxon>Dikarya</taxon>
        <taxon>Basidiomycota</taxon>
        <taxon>Agaricomycotina</taxon>
        <taxon>Agaricomycetes</taxon>
        <taxon>Agaricomycetidae</taxon>
        <taxon>Boletales</taxon>
        <taxon>Coniophorineae</taxon>
        <taxon>Coniophoraceae</taxon>
        <taxon>Coniophora</taxon>
    </lineage>
</organism>
<dbReference type="PANTHER" id="PTHR40465:SF1">
    <property type="entry name" value="DUF6534 DOMAIN-CONTAINING PROTEIN"/>
    <property type="match status" value="1"/>
</dbReference>
<dbReference type="OMA" id="YSHRIFR"/>
<feature type="transmembrane region" description="Helical" evidence="2">
    <location>
        <begin position="45"/>
        <end position="69"/>
    </location>
</feature>
<dbReference type="Proteomes" id="UP000053558">
    <property type="component" value="Unassembled WGS sequence"/>
</dbReference>
<dbReference type="GeneID" id="19204635"/>
<dbReference type="AlphaFoldDB" id="A0A5M3N8G4"/>
<keyword evidence="2" id="KW-0812">Transmembrane</keyword>
<feature type="transmembrane region" description="Helical" evidence="2">
    <location>
        <begin position="118"/>
        <end position="135"/>
    </location>
</feature>
<feature type="transmembrane region" description="Helical" evidence="2">
    <location>
        <begin position="228"/>
        <end position="247"/>
    </location>
</feature>
<dbReference type="RefSeq" id="XP_007763933.1">
    <property type="nucleotide sequence ID" value="XM_007765743.1"/>
</dbReference>
<dbReference type="OrthoDB" id="3206554at2759"/>
<dbReference type="EMBL" id="JH711573">
    <property type="protein sequence ID" value="EIW87447.1"/>
    <property type="molecule type" value="Genomic_DNA"/>
</dbReference>
<feature type="transmembrane region" description="Helical" evidence="2">
    <location>
        <begin position="155"/>
        <end position="176"/>
    </location>
</feature>
<feature type="domain" description="DUF6534" evidence="3">
    <location>
        <begin position="165"/>
        <end position="251"/>
    </location>
</feature>
<comment type="caution">
    <text evidence="4">The sequence shown here is derived from an EMBL/GenBank/DDBJ whole genome shotgun (WGS) entry which is preliminary data.</text>
</comment>
<feature type="region of interest" description="Disordered" evidence="1">
    <location>
        <begin position="310"/>
        <end position="329"/>
    </location>
</feature>
<protein>
    <recommendedName>
        <fullName evidence="3">DUF6534 domain-containing protein</fullName>
    </recommendedName>
</protein>
<dbReference type="InterPro" id="IPR045339">
    <property type="entry name" value="DUF6534"/>
</dbReference>
<accession>A0A5M3N8G4</accession>
<evidence type="ECO:0000313" key="4">
    <source>
        <dbReference type="EMBL" id="EIW87447.1"/>
    </source>
</evidence>
<feature type="transmembrane region" description="Helical" evidence="2">
    <location>
        <begin position="81"/>
        <end position="106"/>
    </location>
</feature>
<dbReference type="KEGG" id="cput:CONPUDRAFT_161976"/>
<gene>
    <name evidence="4" type="ORF">CONPUDRAFT_161976</name>
</gene>
<evidence type="ECO:0000259" key="3">
    <source>
        <dbReference type="Pfam" id="PF20152"/>
    </source>
</evidence>
<reference evidence="5" key="1">
    <citation type="journal article" date="2012" name="Science">
        <title>The Paleozoic origin of enzymatic lignin decomposition reconstructed from 31 fungal genomes.</title>
        <authorList>
            <person name="Floudas D."/>
            <person name="Binder M."/>
            <person name="Riley R."/>
            <person name="Barry K."/>
            <person name="Blanchette R.A."/>
            <person name="Henrissat B."/>
            <person name="Martinez A.T."/>
            <person name="Otillar R."/>
            <person name="Spatafora J.W."/>
            <person name="Yadav J.S."/>
            <person name="Aerts A."/>
            <person name="Benoit I."/>
            <person name="Boyd A."/>
            <person name="Carlson A."/>
            <person name="Copeland A."/>
            <person name="Coutinho P.M."/>
            <person name="de Vries R.P."/>
            <person name="Ferreira P."/>
            <person name="Findley K."/>
            <person name="Foster B."/>
            <person name="Gaskell J."/>
            <person name="Glotzer D."/>
            <person name="Gorecki P."/>
            <person name="Heitman J."/>
            <person name="Hesse C."/>
            <person name="Hori C."/>
            <person name="Igarashi K."/>
            <person name="Jurgens J.A."/>
            <person name="Kallen N."/>
            <person name="Kersten P."/>
            <person name="Kohler A."/>
            <person name="Kuees U."/>
            <person name="Kumar T.K.A."/>
            <person name="Kuo A."/>
            <person name="LaButti K."/>
            <person name="Larrondo L.F."/>
            <person name="Lindquist E."/>
            <person name="Ling A."/>
            <person name="Lombard V."/>
            <person name="Lucas S."/>
            <person name="Lundell T."/>
            <person name="Martin R."/>
            <person name="McLaughlin D.J."/>
            <person name="Morgenstern I."/>
            <person name="Morin E."/>
            <person name="Murat C."/>
            <person name="Nagy L.G."/>
            <person name="Nolan M."/>
            <person name="Ohm R.A."/>
            <person name="Patyshakuliyeva A."/>
            <person name="Rokas A."/>
            <person name="Ruiz-Duenas F.J."/>
            <person name="Sabat G."/>
            <person name="Salamov A."/>
            <person name="Samejima M."/>
            <person name="Schmutz J."/>
            <person name="Slot J.C."/>
            <person name="St John F."/>
            <person name="Stenlid J."/>
            <person name="Sun H."/>
            <person name="Sun S."/>
            <person name="Syed K."/>
            <person name="Tsang A."/>
            <person name="Wiebenga A."/>
            <person name="Young D."/>
            <person name="Pisabarro A."/>
            <person name="Eastwood D.C."/>
            <person name="Martin F."/>
            <person name="Cullen D."/>
            <person name="Grigoriev I.V."/>
            <person name="Hibbett D.S."/>
        </authorList>
    </citation>
    <scope>NUCLEOTIDE SEQUENCE [LARGE SCALE GENOMIC DNA]</scope>
    <source>
        <strain evidence="5">RWD-64-598 SS2</strain>
    </source>
</reference>
<evidence type="ECO:0000256" key="1">
    <source>
        <dbReference type="SAM" id="MobiDB-lite"/>
    </source>
</evidence>
<keyword evidence="2" id="KW-0472">Membrane</keyword>
<keyword evidence="2" id="KW-1133">Transmembrane helix</keyword>